<dbReference type="Pfam" id="PF01638">
    <property type="entry name" value="HxlR"/>
    <property type="match status" value="1"/>
</dbReference>
<keyword evidence="3" id="KW-0804">Transcription</keyword>
<organism evidence="5 6">
    <name type="scientific">Actinomycetospora aeridis</name>
    <dbReference type="NCBI Taxonomy" id="3129231"/>
    <lineage>
        <taxon>Bacteria</taxon>
        <taxon>Bacillati</taxon>
        <taxon>Actinomycetota</taxon>
        <taxon>Actinomycetes</taxon>
        <taxon>Pseudonocardiales</taxon>
        <taxon>Pseudonocardiaceae</taxon>
        <taxon>Actinomycetospora</taxon>
    </lineage>
</organism>
<name>A0ABU8NEJ1_9PSEU</name>
<evidence type="ECO:0000256" key="3">
    <source>
        <dbReference type="ARBA" id="ARBA00023163"/>
    </source>
</evidence>
<evidence type="ECO:0000313" key="5">
    <source>
        <dbReference type="EMBL" id="MEJ2889809.1"/>
    </source>
</evidence>
<proteinExistence type="predicted"/>
<dbReference type="RefSeq" id="WP_337717741.1">
    <property type="nucleotide sequence ID" value="NZ_JBBEGL010000008.1"/>
</dbReference>
<gene>
    <name evidence="5" type="ORF">WCD41_25350</name>
</gene>
<keyword evidence="6" id="KW-1185">Reference proteome</keyword>
<dbReference type="Proteomes" id="UP001370100">
    <property type="component" value="Unassembled WGS sequence"/>
</dbReference>
<evidence type="ECO:0000256" key="2">
    <source>
        <dbReference type="ARBA" id="ARBA00023125"/>
    </source>
</evidence>
<reference evidence="5 6" key="1">
    <citation type="submission" date="2024-03" db="EMBL/GenBank/DDBJ databases">
        <title>Actinomycetospora sp. OC33-EN06, a novel actinomycete isolated from wild orchid (Aerides multiflora).</title>
        <authorList>
            <person name="Suriyachadkun C."/>
        </authorList>
    </citation>
    <scope>NUCLEOTIDE SEQUENCE [LARGE SCALE GENOMIC DNA]</scope>
    <source>
        <strain evidence="5 6">OC33-EN06</strain>
    </source>
</reference>
<comment type="caution">
    <text evidence="5">The sequence shown here is derived from an EMBL/GenBank/DDBJ whole genome shotgun (WGS) entry which is preliminary data.</text>
</comment>
<dbReference type="InterPro" id="IPR036390">
    <property type="entry name" value="WH_DNA-bd_sf"/>
</dbReference>
<evidence type="ECO:0000259" key="4">
    <source>
        <dbReference type="PROSITE" id="PS51118"/>
    </source>
</evidence>
<dbReference type="Gene3D" id="1.10.10.10">
    <property type="entry name" value="Winged helix-like DNA-binding domain superfamily/Winged helix DNA-binding domain"/>
    <property type="match status" value="1"/>
</dbReference>
<protein>
    <submittedName>
        <fullName evidence="5">Helix-turn-helix domain-containing protein</fullName>
    </submittedName>
</protein>
<keyword evidence="2" id="KW-0238">DNA-binding</keyword>
<dbReference type="PROSITE" id="PS51118">
    <property type="entry name" value="HTH_HXLR"/>
    <property type="match status" value="1"/>
</dbReference>
<dbReference type="PANTHER" id="PTHR33204">
    <property type="entry name" value="TRANSCRIPTIONAL REGULATOR, MARR FAMILY"/>
    <property type="match status" value="1"/>
</dbReference>
<evidence type="ECO:0000256" key="1">
    <source>
        <dbReference type="ARBA" id="ARBA00023015"/>
    </source>
</evidence>
<accession>A0ABU8NEJ1</accession>
<dbReference type="PANTHER" id="PTHR33204:SF39">
    <property type="entry name" value="TRANSCRIPTIONAL REGULATORY PROTEIN"/>
    <property type="match status" value="1"/>
</dbReference>
<evidence type="ECO:0000313" key="6">
    <source>
        <dbReference type="Proteomes" id="UP001370100"/>
    </source>
</evidence>
<feature type="domain" description="HTH hxlR-type" evidence="4">
    <location>
        <begin position="10"/>
        <end position="109"/>
    </location>
</feature>
<dbReference type="InterPro" id="IPR036388">
    <property type="entry name" value="WH-like_DNA-bd_sf"/>
</dbReference>
<dbReference type="SUPFAM" id="SSF46785">
    <property type="entry name" value="Winged helix' DNA-binding domain"/>
    <property type="match status" value="1"/>
</dbReference>
<keyword evidence="1" id="KW-0805">Transcription regulation</keyword>
<sequence length="120" mass="13360">MTAPRDPATCAALRDTLDRVGSKWALAIISSTRDAPVRFAALERSLDGISRRMLSLTLRELERDGLLERRVHPTTPPQVEYLATDMARELHDTVAHLSGWAVRHRDAVASARAEYDGSRP</sequence>
<dbReference type="InterPro" id="IPR002577">
    <property type="entry name" value="HTH_HxlR"/>
</dbReference>
<dbReference type="EMBL" id="JBBEGL010000008">
    <property type="protein sequence ID" value="MEJ2889809.1"/>
    <property type="molecule type" value="Genomic_DNA"/>
</dbReference>